<evidence type="ECO:0000313" key="4">
    <source>
        <dbReference type="Proteomes" id="UP000270673"/>
    </source>
</evidence>
<dbReference type="EMBL" id="CP032819">
    <property type="protein sequence ID" value="AZS30057.1"/>
    <property type="molecule type" value="Genomic_DNA"/>
</dbReference>
<dbReference type="OrthoDB" id="975810at2"/>
<accession>A0A3S9VU17</accession>
<dbReference type="KEGG" id="buy:D8S85_11205"/>
<dbReference type="Pfam" id="PF16820">
    <property type="entry name" value="PKD_3"/>
    <property type="match status" value="1"/>
</dbReference>
<evidence type="ECO:0000259" key="2">
    <source>
        <dbReference type="Pfam" id="PF16820"/>
    </source>
</evidence>
<dbReference type="RefSeq" id="WP_106480778.1">
    <property type="nucleotide sequence ID" value="NZ_CP032819.1"/>
</dbReference>
<feature type="signal peptide" evidence="1">
    <location>
        <begin position="1"/>
        <end position="22"/>
    </location>
</feature>
<evidence type="ECO:0000256" key="1">
    <source>
        <dbReference type="SAM" id="SignalP"/>
    </source>
</evidence>
<sequence length="574" mass="64232">MKKEFRFKFLLLMTLLVGGFVACDDDDEKIEVGNPDFTFNSETGEYNVKIGKEIPLRVHVKDAVNPVYAWKQEGKIVADDTVYYFKGESLGECFVNFRLDADNGSVEKQVKVTVVDRLAPQIKLESAAVAYCGIARGFAAETEYTDETTTFEWSYSGKVVSHDSVYMFKEEDINIYSLALKVTNEDGVDVKNINVSVIPEEEPLLFFDNARYVQPSMLDKAITMTCPIGKHVVLAPVKFAISDQAVYEWKVDGQVQSGKTSIYFDFTPSVEGKTYEIDVKATDNGKTASTKVYVQCTPKEGTYFRAVTSKSKVFSDHCFEFMPAPGQFVNFNQNQTAEDARMRIQTALDKLDNDSNMAWIASLGAWGGYFILGFDHSVEDDGLGEADFDIIGNPLGKNWCECGVVWVSQDENGNGIPDDTWYELKGSETGKPGITQRYALKYYRPTADKQDVLSIDNDGNLDFLKRNAYHPESGYYPWFMKEEYYILTGTCLGNQFKTAGIETNWGFDWGYVDNVNDPTGFRIENAIQQDGSPANLKYIDFVKVHTGQMGQGAAVGEVSTESSAAMDLRLKAKK</sequence>
<evidence type="ECO:0000313" key="3">
    <source>
        <dbReference type="EMBL" id="AZS30057.1"/>
    </source>
</evidence>
<dbReference type="InterPro" id="IPR041696">
    <property type="entry name" value="PKD_3"/>
</dbReference>
<reference evidence="3 4" key="1">
    <citation type="submission" date="2018-10" db="EMBL/GenBank/DDBJ databases">
        <title>Butyricimonas faecalis sp. nov., isolated from human faeces and emended description of the genus Butyricimonas.</title>
        <authorList>
            <person name="Le Roy T."/>
            <person name="Van der Smissen P."/>
            <person name="Paquot A."/>
            <person name="Delzenne N."/>
            <person name="Muccioli G."/>
            <person name="Collet J.-F."/>
            <person name="Cani P.D."/>
        </authorList>
    </citation>
    <scope>NUCLEOTIDE SEQUENCE [LARGE SCALE GENOMIC DNA]</scope>
    <source>
        <strain evidence="3 4">H184</strain>
    </source>
</reference>
<keyword evidence="1" id="KW-0732">Signal</keyword>
<dbReference type="Proteomes" id="UP000270673">
    <property type="component" value="Chromosome"/>
</dbReference>
<gene>
    <name evidence="3" type="ORF">D8S85_11205</name>
</gene>
<keyword evidence="4" id="KW-1185">Reference proteome</keyword>
<dbReference type="PROSITE" id="PS51257">
    <property type="entry name" value="PROKAR_LIPOPROTEIN"/>
    <property type="match status" value="1"/>
</dbReference>
<feature type="chain" id="PRO_5018972324" description="Bacteroidetes PKD-like domain-containing protein" evidence="1">
    <location>
        <begin position="23"/>
        <end position="574"/>
    </location>
</feature>
<protein>
    <recommendedName>
        <fullName evidence="2">Bacteroidetes PKD-like domain-containing protein</fullName>
    </recommendedName>
</protein>
<name>A0A3S9VU17_9BACT</name>
<proteinExistence type="predicted"/>
<organism evidence="3 4">
    <name type="scientific">Butyricimonas faecalis</name>
    <dbReference type="NCBI Taxonomy" id="2093856"/>
    <lineage>
        <taxon>Bacteria</taxon>
        <taxon>Pseudomonadati</taxon>
        <taxon>Bacteroidota</taxon>
        <taxon>Bacteroidia</taxon>
        <taxon>Bacteroidales</taxon>
        <taxon>Odoribacteraceae</taxon>
        <taxon>Butyricimonas</taxon>
    </lineage>
</organism>
<dbReference type="AlphaFoldDB" id="A0A3S9VU17"/>
<feature type="domain" description="Bacteroidetes PKD-like" evidence="2">
    <location>
        <begin position="35"/>
        <end position="98"/>
    </location>
</feature>